<feature type="region of interest" description="Disordered" evidence="1">
    <location>
        <begin position="274"/>
        <end position="293"/>
    </location>
</feature>
<feature type="compositionally biased region" description="Acidic residues" evidence="1">
    <location>
        <begin position="703"/>
        <end position="719"/>
    </location>
</feature>
<feature type="region of interest" description="Disordered" evidence="1">
    <location>
        <begin position="231"/>
        <end position="265"/>
    </location>
</feature>
<feature type="compositionally biased region" description="Polar residues" evidence="1">
    <location>
        <begin position="231"/>
        <end position="247"/>
    </location>
</feature>
<feature type="compositionally biased region" description="Low complexity" evidence="1">
    <location>
        <begin position="336"/>
        <end position="345"/>
    </location>
</feature>
<feature type="compositionally biased region" description="Polar residues" evidence="1">
    <location>
        <begin position="200"/>
        <end position="210"/>
    </location>
</feature>
<organism evidence="2 3">
    <name type="scientific">Perkinsus chesapeaki</name>
    <name type="common">Clam parasite</name>
    <name type="synonym">Perkinsus andrewsi</name>
    <dbReference type="NCBI Taxonomy" id="330153"/>
    <lineage>
        <taxon>Eukaryota</taxon>
        <taxon>Sar</taxon>
        <taxon>Alveolata</taxon>
        <taxon>Perkinsozoa</taxon>
        <taxon>Perkinsea</taxon>
        <taxon>Perkinsida</taxon>
        <taxon>Perkinsidae</taxon>
        <taxon>Perkinsus</taxon>
    </lineage>
</organism>
<feature type="compositionally biased region" description="Basic and acidic residues" evidence="1">
    <location>
        <begin position="404"/>
        <end position="414"/>
    </location>
</feature>
<evidence type="ECO:0000313" key="2">
    <source>
        <dbReference type="EMBL" id="KAF4671246.1"/>
    </source>
</evidence>
<feature type="region of interest" description="Disordered" evidence="1">
    <location>
        <begin position="621"/>
        <end position="723"/>
    </location>
</feature>
<comment type="caution">
    <text evidence="2">The sequence shown here is derived from an EMBL/GenBank/DDBJ whole genome shotgun (WGS) entry which is preliminary data.</text>
</comment>
<sequence>MGPAISRLDYSSEMENSKLMSNVIGVSPSKSTTFGVRPTFREADIISAAVQKYSEVSLALGNRALPTPHINFDEAAFMKYFKRVRSTGNYKASVEERELRGQRSPTRTAERPEVKSPCLVAPLPPISCSVSVATETASYEDVLLCTDRVDKATSPIRWATTGNSKTQDTYTKTPATTVTEHRSSEQKGTLKPARKAKAVTNETVERPSQGSIAAAPTVAVIGVDQTLTPVRSTSALESGNVRTPSPRSKGEITSDNKQDTPGNSRLVAEHEGTSLIDNQTPKSAQSSSPPAPLGEVQKLVVSVLEKYIKEQPNTNSGDLIQEKDEIIVERNPPAEPAAAESAGSADPLDGFDKCSNQRSKNAPSKRKLSSRKRSDASPPRGPWVSTSQNLAHADLAAQKRRASSRKETKDERQKRLGKAIIIDKKILCCKRARSLLRERAKKEALSQARKESYTALVKLESVARRREERQRSRVPSHVVQKRTSSQDGRVTRAKYTPAQGPREKDHTLLQRTSTADGSSDSPLPPTGLSLRLDDLSASLSRSAISTARTSVSSRERSRSRQWVLRSFNNEDPDDGGAATTRLWGNLASQDTPSTPHRLNNTDKEVIRSWPREYSDMIITDSPLEPESATGHDGYVRPPSRGAESWMPLGNTGWTTPTEEENGGGVDNSEITDIQQRLGAFRPPSRGGRFWQELGISPPQQDQSAEEQQNDIPEFGDADTPEPQAAAAAVCRYAKCQSDTPAEVGAVRDVANANETSPPLCSKVAPRNAVKLSQDTSGLNEFASTSSVEVIGCESITSIDVDISPSAAEPLLAHTANSESFSCIHCSYPDESRDGARSLQEGGDERNDTIQSVDSSLISLHRSLTPAINELISEFLAERE</sequence>
<accession>A0A7J6MII9</accession>
<keyword evidence="3" id="KW-1185">Reference proteome</keyword>
<feature type="compositionally biased region" description="Polar residues" evidence="1">
    <location>
        <begin position="163"/>
        <end position="178"/>
    </location>
</feature>
<dbReference type="OrthoDB" id="10410240at2759"/>
<evidence type="ECO:0000256" key="1">
    <source>
        <dbReference type="SAM" id="MobiDB-lite"/>
    </source>
</evidence>
<name>A0A7J6MII9_PERCH</name>
<feature type="region of interest" description="Disordered" evidence="1">
    <location>
        <begin position="334"/>
        <end position="415"/>
    </location>
</feature>
<dbReference type="EMBL" id="JAAPAO010000139">
    <property type="protein sequence ID" value="KAF4671246.1"/>
    <property type="molecule type" value="Genomic_DNA"/>
</dbReference>
<proteinExistence type="predicted"/>
<feature type="region of interest" description="Disordered" evidence="1">
    <location>
        <begin position="163"/>
        <end position="210"/>
    </location>
</feature>
<evidence type="ECO:0000313" key="3">
    <source>
        <dbReference type="Proteomes" id="UP000591131"/>
    </source>
</evidence>
<feature type="compositionally biased region" description="Basic and acidic residues" evidence="1">
    <location>
        <begin position="248"/>
        <end position="258"/>
    </location>
</feature>
<gene>
    <name evidence="2" type="ORF">FOL47_001590</name>
</gene>
<reference evidence="2 3" key="1">
    <citation type="submission" date="2020-04" db="EMBL/GenBank/DDBJ databases">
        <title>Perkinsus chesapeaki whole genome sequence.</title>
        <authorList>
            <person name="Bogema D.R."/>
        </authorList>
    </citation>
    <scope>NUCLEOTIDE SEQUENCE [LARGE SCALE GENOMIC DNA]</scope>
    <source>
        <strain evidence="2">ATCC PRA-425</strain>
    </source>
</reference>
<dbReference type="AlphaFoldDB" id="A0A7J6MII9"/>
<feature type="region of interest" description="Disordered" evidence="1">
    <location>
        <begin position="463"/>
        <end position="530"/>
    </location>
</feature>
<feature type="compositionally biased region" description="Polar residues" evidence="1">
    <location>
        <begin position="509"/>
        <end position="521"/>
    </location>
</feature>
<dbReference type="Proteomes" id="UP000591131">
    <property type="component" value="Unassembled WGS sequence"/>
</dbReference>
<protein>
    <submittedName>
        <fullName evidence="2">Uncharacterized protein</fullName>
    </submittedName>
</protein>